<name>A0A0J7IB69_9FLAO</name>
<protein>
    <recommendedName>
        <fullName evidence="2">Lipocalin-like domain-containing protein</fullName>
    </recommendedName>
</protein>
<evidence type="ECO:0000256" key="1">
    <source>
        <dbReference type="SAM" id="SignalP"/>
    </source>
</evidence>
<accession>A0A0J7IB69</accession>
<dbReference type="EMBL" id="LFND01000004">
    <property type="protein sequence ID" value="KMQ63101.1"/>
    <property type="molecule type" value="Genomic_DNA"/>
</dbReference>
<reference evidence="3 4" key="1">
    <citation type="journal article" date="2013" name="Int. J. Syst. Evol. Microbiol.">
        <title>Chryseobacterium angstadtii sp. nov., isolated from a newt tank.</title>
        <authorList>
            <person name="Kirk K.E."/>
            <person name="Hoffman J.A."/>
            <person name="Smith K.A."/>
            <person name="Strahan B.L."/>
            <person name="Failor K.C."/>
            <person name="Krebs J.E."/>
            <person name="Gale A.N."/>
            <person name="Do T.D."/>
            <person name="Sontag T.C."/>
            <person name="Batties A.M."/>
            <person name="Mistiszyn K."/>
            <person name="Newman J.D."/>
        </authorList>
    </citation>
    <scope>NUCLEOTIDE SEQUENCE [LARGE SCALE GENOMIC DNA]</scope>
    <source>
        <strain evidence="3 4">KM</strain>
    </source>
</reference>
<feature type="chain" id="PRO_5005288722" description="Lipocalin-like domain-containing protein" evidence="1">
    <location>
        <begin position="26"/>
        <end position="147"/>
    </location>
</feature>
<evidence type="ECO:0000313" key="4">
    <source>
        <dbReference type="Proteomes" id="UP000036261"/>
    </source>
</evidence>
<keyword evidence="4" id="KW-1185">Reference proteome</keyword>
<feature type="signal peptide" evidence="1">
    <location>
        <begin position="1"/>
        <end position="25"/>
    </location>
</feature>
<proteinExistence type="predicted"/>
<evidence type="ECO:0000259" key="2">
    <source>
        <dbReference type="Pfam" id="PF13648"/>
    </source>
</evidence>
<comment type="caution">
    <text evidence="3">The sequence shown here is derived from an EMBL/GenBank/DDBJ whole genome shotgun (WGS) entry which is preliminary data.</text>
</comment>
<evidence type="ECO:0000313" key="3">
    <source>
        <dbReference type="EMBL" id="KMQ63101.1"/>
    </source>
</evidence>
<dbReference type="PROSITE" id="PS51257">
    <property type="entry name" value="PROKAR_LIPOPROTEIN"/>
    <property type="match status" value="1"/>
</dbReference>
<organism evidence="3 4">
    <name type="scientific">Chryseobacterium angstadtii</name>
    <dbReference type="NCBI Taxonomy" id="558151"/>
    <lineage>
        <taxon>Bacteria</taxon>
        <taxon>Pseudomonadati</taxon>
        <taxon>Bacteroidota</taxon>
        <taxon>Flavobacteriia</taxon>
        <taxon>Flavobacteriales</taxon>
        <taxon>Weeksellaceae</taxon>
        <taxon>Chryseobacterium group</taxon>
        <taxon>Chryseobacterium</taxon>
    </lineage>
</organism>
<dbReference type="Proteomes" id="UP000036261">
    <property type="component" value="Unassembled WGS sequence"/>
</dbReference>
<sequence>MKKLKLTAYLSVIILVISCRNNDQADSPLLGTWKAAKTMTVSGNNGVILLQNSLTGCESNTTYQFWSNGDFEYNQYCSSPSVRETGTFSYGESTKVITFYITSGGGNQQGSETLYALTESEMQIITGKTDYDNDGVLDTSIIIYIRQ</sequence>
<gene>
    <name evidence="3" type="ORF">ACM46_14270</name>
</gene>
<dbReference type="Pfam" id="PF13648">
    <property type="entry name" value="Lipocalin_4"/>
    <property type="match status" value="1"/>
</dbReference>
<dbReference type="InterPro" id="IPR024311">
    <property type="entry name" value="Lipocalin-like"/>
</dbReference>
<dbReference type="AlphaFoldDB" id="A0A0J7IB69"/>
<dbReference type="OrthoDB" id="1252510at2"/>
<dbReference type="PATRIC" id="fig|558151.6.peg.3016"/>
<keyword evidence="1" id="KW-0732">Signal</keyword>
<dbReference type="RefSeq" id="WP_048507347.1">
    <property type="nucleotide sequence ID" value="NZ_LFND01000004.1"/>
</dbReference>
<feature type="domain" description="Lipocalin-like" evidence="2">
    <location>
        <begin position="29"/>
        <end position="124"/>
    </location>
</feature>